<feature type="binding site" evidence="7">
    <location>
        <position position="171"/>
    </location>
    <ligand>
        <name>a divalent metal cation</name>
        <dbReference type="ChEBI" id="CHEBI:60240"/>
        <note>ligand shared between dimeric partners</note>
    </ligand>
</feature>
<evidence type="ECO:0000256" key="3">
    <source>
        <dbReference type="ARBA" id="ARBA00022857"/>
    </source>
</evidence>
<sequence>MSDFRPLIGITMGDPVGVGPEIILLTLSNPSIYNVCRPLVFGDIRTLNTAKESVGSRLDLKTVAKPAAGLYRCGSVDVLNLSELDPQKISWGRPSIESGRAMMHYVTTAVDMAVAEHIAAIVTCPINKIAMQTAGFHYSGHTELLAERTGSKVFVMMLAGSRLRVALVTIHIPLKSVPAVLSKERIIQTIRITGRALSDRFGCQDPRLAVAGLNPHAGEEGMFGDEEINIIAPAVQQARSEGFNVAGPSPPDTIFYRAVEGHYDAVVCMYHDQGLIPFKLIHFTDGVNTTLGLPIIRTSVDHGTAYDIAGTGRADPGSLVAAINMAAQQAVYAFQKAKD</sequence>
<dbReference type="GO" id="GO:0005737">
    <property type="term" value="C:cytoplasm"/>
    <property type="evidence" value="ECO:0007669"/>
    <property type="project" value="UniProtKB-SubCell"/>
</dbReference>
<comment type="caution">
    <text evidence="8">The sequence shown here is derived from an EMBL/GenBank/DDBJ whole genome shotgun (WGS) entry which is preliminary data.</text>
</comment>
<dbReference type="EC" id="1.1.1.262" evidence="7"/>
<feature type="binding site" evidence="7">
    <location>
        <position position="279"/>
    </location>
    <ligand>
        <name>substrate</name>
    </ligand>
</feature>
<evidence type="ECO:0000256" key="5">
    <source>
        <dbReference type="ARBA" id="ARBA00023027"/>
    </source>
</evidence>
<evidence type="ECO:0000256" key="1">
    <source>
        <dbReference type="ARBA" id="ARBA00022490"/>
    </source>
</evidence>
<dbReference type="Pfam" id="PF04166">
    <property type="entry name" value="PdxA"/>
    <property type="match status" value="1"/>
</dbReference>
<dbReference type="SUPFAM" id="SSF53659">
    <property type="entry name" value="Isocitrate/Isopropylmalate dehydrogenase-like"/>
    <property type="match status" value="1"/>
</dbReference>
<evidence type="ECO:0000256" key="2">
    <source>
        <dbReference type="ARBA" id="ARBA00022723"/>
    </source>
</evidence>
<reference evidence="8 9" key="1">
    <citation type="submission" date="2020-08" db="EMBL/GenBank/DDBJ databases">
        <title>Bridging the membrane lipid divide: bacteria of the FCB group superphylum have the potential to synthesize archaeal ether lipids.</title>
        <authorList>
            <person name="Villanueva L."/>
            <person name="Von Meijenfeldt F.A.B."/>
            <person name="Westbye A.B."/>
            <person name="Yadav S."/>
            <person name="Hopmans E.C."/>
            <person name="Dutilh B.E."/>
            <person name="Sinninghe Damste J.S."/>
        </authorList>
    </citation>
    <scope>NUCLEOTIDE SEQUENCE [LARGE SCALE GENOMIC DNA]</scope>
    <source>
        <strain evidence="8">NIOZ-UU17</strain>
    </source>
</reference>
<organism evidence="8 9">
    <name type="scientific">Candidatus Desulfatibia vada</name>
    <dbReference type="NCBI Taxonomy" id="2841696"/>
    <lineage>
        <taxon>Bacteria</taxon>
        <taxon>Pseudomonadati</taxon>
        <taxon>Thermodesulfobacteriota</taxon>
        <taxon>Desulfobacteria</taxon>
        <taxon>Desulfobacterales</taxon>
        <taxon>Desulfobacterales incertae sedis</taxon>
        <taxon>Candidatus Desulfatibia</taxon>
    </lineage>
</organism>
<proteinExistence type="inferred from homology"/>
<name>A0A8J6P1N8_9BACT</name>
<dbReference type="HAMAP" id="MF_00536">
    <property type="entry name" value="PdxA"/>
    <property type="match status" value="1"/>
</dbReference>
<dbReference type="UniPathway" id="UPA00244">
    <property type="reaction ID" value="UER00312"/>
</dbReference>
<dbReference type="InterPro" id="IPR037510">
    <property type="entry name" value="PdxA"/>
</dbReference>
<keyword evidence="2 7" id="KW-0479">Metal-binding</keyword>
<evidence type="ECO:0000256" key="6">
    <source>
        <dbReference type="ARBA" id="ARBA00023096"/>
    </source>
</evidence>
<accession>A0A8J6P1N8</accession>
<dbReference type="Gene3D" id="3.40.718.10">
    <property type="entry name" value="Isopropylmalate Dehydrogenase"/>
    <property type="match status" value="1"/>
</dbReference>
<feature type="binding site" evidence="7">
    <location>
        <position position="216"/>
    </location>
    <ligand>
        <name>a divalent metal cation</name>
        <dbReference type="ChEBI" id="CHEBI:60240"/>
        <note>ligand shared between dimeric partners</note>
    </ligand>
</feature>
<dbReference type="InterPro" id="IPR005255">
    <property type="entry name" value="PdxA_fam"/>
</dbReference>
<keyword evidence="3 7" id="KW-0521">NADP</keyword>
<dbReference type="PANTHER" id="PTHR30004">
    <property type="entry name" value="4-HYDROXYTHREONINE-4-PHOSPHATE DEHYDROGENASE"/>
    <property type="match status" value="1"/>
</dbReference>
<evidence type="ECO:0000313" key="9">
    <source>
        <dbReference type="Proteomes" id="UP000605201"/>
    </source>
</evidence>
<feature type="binding site" evidence="7">
    <location>
        <position position="141"/>
    </location>
    <ligand>
        <name>substrate</name>
    </ligand>
</feature>
<dbReference type="GO" id="GO:0046872">
    <property type="term" value="F:metal ion binding"/>
    <property type="evidence" value="ECO:0007669"/>
    <property type="project" value="UniProtKB-UniRule"/>
</dbReference>
<feature type="binding site" evidence="7">
    <location>
        <position position="271"/>
    </location>
    <ligand>
        <name>a divalent metal cation</name>
        <dbReference type="ChEBI" id="CHEBI:60240"/>
        <note>ligand shared between dimeric partners</note>
    </ligand>
</feature>
<comment type="pathway">
    <text evidence="7">Cofactor biosynthesis; pyridoxine 5'-phosphate biosynthesis; pyridoxine 5'-phosphate from D-erythrose 4-phosphate: step 4/5.</text>
</comment>
<keyword evidence="5 7" id="KW-0520">NAD</keyword>
<dbReference type="AlphaFoldDB" id="A0A8J6P1N8"/>
<feature type="binding site" evidence="7">
    <location>
        <position position="297"/>
    </location>
    <ligand>
        <name>substrate</name>
    </ligand>
</feature>
<feature type="binding site" evidence="7">
    <location>
        <position position="288"/>
    </location>
    <ligand>
        <name>substrate</name>
    </ligand>
</feature>
<dbReference type="GO" id="GO:0051287">
    <property type="term" value="F:NAD binding"/>
    <property type="evidence" value="ECO:0007669"/>
    <property type="project" value="InterPro"/>
</dbReference>
<comment type="function">
    <text evidence="7">Catalyzes the NAD(P)-dependent oxidation of 4-(phosphooxy)-L-threonine (HTP) into 2-amino-3-oxo-4-(phosphooxy)butyric acid which spontaneously decarboxylates to form 3-amino-2-oxopropyl phosphate (AHAP).</text>
</comment>
<dbReference type="EMBL" id="JACNIG010000124">
    <property type="protein sequence ID" value="MBC8431250.1"/>
    <property type="molecule type" value="Genomic_DNA"/>
</dbReference>
<evidence type="ECO:0000313" key="8">
    <source>
        <dbReference type="EMBL" id="MBC8431250.1"/>
    </source>
</evidence>
<keyword evidence="6 7" id="KW-0664">Pyridoxine biosynthesis</keyword>
<comment type="miscellaneous">
    <text evidence="7">The active site is located at the dimer interface.</text>
</comment>
<keyword evidence="4 7" id="KW-0560">Oxidoreductase</keyword>
<dbReference type="GO" id="GO:0008615">
    <property type="term" value="P:pyridoxine biosynthetic process"/>
    <property type="evidence" value="ECO:0007669"/>
    <property type="project" value="UniProtKB-UniRule"/>
</dbReference>
<comment type="similarity">
    <text evidence="7">Belongs to the PdxA family.</text>
</comment>
<gene>
    <name evidence="7 8" type="primary">pdxA</name>
    <name evidence="8" type="ORF">H8D96_04965</name>
</gene>
<comment type="subcellular location">
    <subcellularLocation>
        <location evidence="7">Cytoplasm</location>
    </subcellularLocation>
</comment>
<dbReference type="GO" id="GO:0050570">
    <property type="term" value="F:4-hydroxythreonine-4-phosphate dehydrogenase activity"/>
    <property type="evidence" value="ECO:0007669"/>
    <property type="project" value="UniProtKB-UniRule"/>
</dbReference>
<comment type="subunit">
    <text evidence="7">Homodimer.</text>
</comment>
<evidence type="ECO:0000256" key="7">
    <source>
        <dbReference type="HAMAP-Rule" id="MF_00536"/>
    </source>
</evidence>
<comment type="catalytic activity">
    <reaction evidence="7">
        <text>4-(phosphooxy)-L-threonine + NAD(+) = 3-amino-2-oxopropyl phosphate + CO2 + NADH</text>
        <dbReference type="Rhea" id="RHEA:32275"/>
        <dbReference type="ChEBI" id="CHEBI:16526"/>
        <dbReference type="ChEBI" id="CHEBI:57279"/>
        <dbReference type="ChEBI" id="CHEBI:57540"/>
        <dbReference type="ChEBI" id="CHEBI:57945"/>
        <dbReference type="ChEBI" id="CHEBI:58452"/>
        <dbReference type="EC" id="1.1.1.262"/>
    </reaction>
</comment>
<dbReference type="Proteomes" id="UP000605201">
    <property type="component" value="Unassembled WGS sequence"/>
</dbReference>
<feature type="binding site" evidence="7">
    <location>
        <position position="142"/>
    </location>
    <ligand>
        <name>substrate</name>
    </ligand>
</feature>
<dbReference type="NCBIfam" id="TIGR00557">
    <property type="entry name" value="pdxA"/>
    <property type="match status" value="1"/>
</dbReference>
<evidence type="ECO:0000256" key="4">
    <source>
        <dbReference type="ARBA" id="ARBA00023002"/>
    </source>
</evidence>
<dbReference type="GO" id="GO:0042823">
    <property type="term" value="P:pyridoxal phosphate biosynthetic process"/>
    <property type="evidence" value="ECO:0007669"/>
    <property type="project" value="UniProtKB-UniRule"/>
</dbReference>
<dbReference type="PANTHER" id="PTHR30004:SF6">
    <property type="entry name" value="D-THREONATE 4-PHOSPHATE DEHYDROGENASE"/>
    <property type="match status" value="1"/>
</dbReference>
<protein>
    <recommendedName>
        <fullName evidence="7">4-hydroxythreonine-4-phosphate dehydrogenase</fullName>
        <ecNumber evidence="7">1.1.1.262</ecNumber>
    </recommendedName>
    <alternativeName>
        <fullName evidence="7">4-(phosphohydroxy)-L-threonine dehydrogenase</fullName>
    </alternativeName>
</protein>
<comment type="cofactor">
    <cofactor evidence="7">
        <name>a divalent metal cation</name>
        <dbReference type="ChEBI" id="CHEBI:60240"/>
    </cofactor>
    <text evidence="7">Binds 1 divalent metal cation per subunit.</text>
</comment>
<keyword evidence="1 7" id="KW-0963">Cytoplasm</keyword>